<dbReference type="Proteomes" id="UP000237983">
    <property type="component" value="Unassembled WGS sequence"/>
</dbReference>
<accession>A0A2T0VH33</accession>
<evidence type="ECO:0000313" key="8">
    <source>
        <dbReference type="Proteomes" id="UP000237983"/>
    </source>
</evidence>
<dbReference type="EMBL" id="PVTL01000002">
    <property type="protein sequence ID" value="PRY69485.1"/>
    <property type="molecule type" value="Genomic_DNA"/>
</dbReference>
<evidence type="ECO:0000256" key="4">
    <source>
        <dbReference type="ARBA" id="ARBA00023136"/>
    </source>
</evidence>
<keyword evidence="2 5" id="KW-0812">Transmembrane</keyword>
<organism evidence="7 8">
    <name type="scientific">Glaciihabitans tibetensis</name>
    <dbReference type="NCBI Taxonomy" id="1266600"/>
    <lineage>
        <taxon>Bacteria</taxon>
        <taxon>Bacillati</taxon>
        <taxon>Actinomycetota</taxon>
        <taxon>Actinomycetes</taxon>
        <taxon>Micrococcales</taxon>
        <taxon>Microbacteriaceae</taxon>
        <taxon>Glaciihabitans</taxon>
    </lineage>
</organism>
<dbReference type="PANTHER" id="PTHR43027:SF2">
    <property type="entry name" value="TRANSPORT PERMEASE PROTEIN"/>
    <property type="match status" value="1"/>
</dbReference>
<reference evidence="7 8" key="1">
    <citation type="submission" date="2018-03" db="EMBL/GenBank/DDBJ databases">
        <title>Genomic Encyclopedia of Type Strains, Phase III (KMG-III): the genomes of soil and plant-associated and newly described type strains.</title>
        <authorList>
            <person name="Whitman W."/>
        </authorList>
    </citation>
    <scope>NUCLEOTIDE SEQUENCE [LARGE SCALE GENOMIC DNA]</scope>
    <source>
        <strain evidence="7 8">CGMCC 1.12484</strain>
    </source>
</reference>
<feature type="transmembrane region" description="Helical" evidence="5">
    <location>
        <begin position="92"/>
        <end position="114"/>
    </location>
</feature>
<feature type="transmembrane region" description="Helical" evidence="5">
    <location>
        <begin position="126"/>
        <end position="146"/>
    </location>
</feature>
<dbReference type="GO" id="GO:0016020">
    <property type="term" value="C:membrane"/>
    <property type="evidence" value="ECO:0007669"/>
    <property type="project" value="UniProtKB-SubCell"/>
</dbReference>
<dbReference type="PANTHER" id="PTHR43027">
    <property type="entry name" value="DOXORUBICIN RESISTANCE ABC TRANSPORTER PERMEASE PROTEIN DRRC-RELATED"/>
    <property type="match status" value="1"/>
</dbReference>
<protein>
    <submittedName>
        <fullName evidence="7">ABC-2 type transport system permease protein</fullName>
    </submittedName>
</protein>
<dbReference type="InterPro" id="IPR052902">
    <property type="entry name" value="ABC-2_transporter"/>
</dbReference>
<dbReference type="RefSeq" id="WP_106210315.1">
    <property type="nucleotide sequence ID" value="NZ_PVTL01000002.1"/>
</dbReference>
<comment type="caution">
    <text evidence="7">The sequence shown here is derived from an EMBL/GenBank/DDBJ whole genome shotgun (WGS) entry which is preliminary data.</text>
</comment>
<evidence type="ECO:0000256" key="3">
    <source>
        <dbReference type="ARBA" id="ARBA00022989"/>
    </source>
</evidence>
<dbReference type="OrthoDB" id="3399482at2"/>
<dbReference type="GO" id="GO:0140359">
    <property type="term" value="F:ABC-type transporter activity"/>
    <property type="evidence" value="ECO:0007669"/>
    <property type="project" value="InterPro"/>
</dbReference>
<feature type="transmembrane region" description="Helical" evidence="5">
    <location>
        <begin position="48"/>
        <end position="71"/>
    </location>
</feature>
<keyword evidence="3 5" id="KW-1133">Transmembrane helix</keyword>
<dbReference type="InterPro" id="IPR013525">
    <property type="entry name" value="ABC2_TM"/>
</dbReference>
<evidence type="ECO:0000259" key="6">
    <source>
        <dbReference type="Pfam" id="PF01061"/>
    </source>
</evidence>
<dbReference type="AlphaFoldDB" id="A0A2T0VH33"/>
<feature type="transmembrane region" description="Helical" evidence="5">
    <location>
        <begin position="158"/>
        <end position="176"/>
    </location>
</feature>
<evidence type="ECO:0000313" key="7">
    <source>
        <dbReference type="EMBL" id="PRY69485.1"/>
    </source>
</evidence>
<feature type="domain" description="ABC-2 type transporter transmembrane" evidence="6">
    <location>
        <begin position="9"/>
        <end position="167"/>
    </location>
</feature>
<evidence type="ECO:0000256" key="1">
    <source>
        <dbReference type="ARBA" id="ARBA00004141"/>
    </source>
</evidence>
<name>A0A2T0VH33_9MICO</name>
<keyword evidence="4 5" id="KW-0472">Membrane</keyword>
<feature type="transmembrane region" description="Helical" evidence="5">
    <location>
        <begin position="209"/>
        <end position="227"/>
    </location>
</feature>
<comment type="subcellular location">
    <subcellularLocation>
        <location evidence="1">Membrane</location>
        <topology evidence="1">Multi-pass membrane protein</topology>
    </subcellularLocation>
</comment>
<proteinExistence type="predicted"/>
<evidence type="ECO:0000256" key="5">
    <source>
        <dbReference type="SAM" id="Phobius"/>
    </source>
</evidence>
<keyword evidence="8" id="KW-1185">Reference proteome</keyword>
<gene>
    <name evidence="7" type="ORF">B0I08_102159</name>
</gene>
<feature type="transmembrane region" description="Helical" evidence="5">
    <location>
        <begin position="17"/>
        <end position="36"/>
    </location>
</feature>
<sequence length="237" mass="25186">MLSIATAELKMLLRNRLVAACAILIPLAFGAFLLIAKPGGESAGAASVIATLQVMIMIAMGVYVTATTTLAARRQTLMLKRLRSGTVSDTSILTGLVVPIILVSVIQIALVLSVLSFTTSAPENGLLLVLAVLLAEAMFVGFALATAGVTNSPEHAQVTTLPLFFLTLGAAYWTMYTGTEELPWVKRLLPGGGIAELISTSWVGGTANLLQLVVPSLVWVAIALYFARRMFRWEPRA</sequence>
<dbReference type="Pfam" id="PF01061">
    <property type="entry name" value="ABC2_membrane"/>
    <property type="match status" value="1"/>
</dbReference>
<evidence type="ECO:0000256" key="2">
    <source>
        <dbReference type="ARBA" id="ARBA00022692"/>
    </source>
</evidence>